<name>A0ABQ8VYE9_9AGAR</name>
<proteinExistence type="predicted"/>
<comment type="caution">
    <text evidence="1">The sequence shown here is derived from an EMBL/GenBank/DDBJ whole genome shotgun (WGS) entry which is preliminary data.</text>
</comment>
<gene>
    <name evidence="1" type="ORF">C8R41DRAFT_863167</name>
</gene>
<dbReference type="Proteomes" id="UP001150217">
    <property type="component" value="Unassembled WGS sequence"/>
</dbReference>
<evidence type="ECO:0000313" key="1">
    <source>
        <dbReference type="EMBL" id="KAJ4500592.1"/>
    </source>
</evidence>
<keyword evidence="2" id="KW-1185">Reference proteome</keyword>
<evidence type="ECO:0000313" key="2">
    <source>
        <dbReference type="Proteomes" id="UP001150217"/>
    </source>
</evidence>
<accession>A0ABQ8VYE9</accession>
<organism evidence="1 2">
    <name type="scientific">Lentinula lateritia</name>
    <dbReference type="NCBI Taxonomy" id="40482"/>
    <lineage>
        <taxon>Eukaryota</taxon>
        <taxon>Fungi</taxon>
        <taxon>Dikarya</taxon>
        <taxon>Basidiomycota</taxon>
        <taxon>Agaricomycotina</taxon>
        <taxon>Agaricomycetes</taxon>
        <taxon>Agaricomycetidae</taxon>
        <taxon>Agaricales</taxon>
        <taxon>Marasmiineae</taxon>
        <taxon>Omphalotaceae</taxon>
        <taxon>Lentinula</taxon>
    </lineage>
</organism>
<protein>
    <submittedName>
        <fullName evidence="1">Uncharacterized protein</fullName>
    </submittedName>
</protein>
<sequence>MAINLIEEVSTYLQNDSMKVKEQRTILFSTKILQSSPTLRHKVIVFQEKKIHNWDHLHPRATEIDALEENEAVQKIVSNGVQHCPTVQPKEKTTDSLRQIPFAFFSPPTVVDGGALSDCLHYHHKVGKVWVTARKLCQIKMVAVLGMLEKASNYEKWSETNQIAAVEQEIAAHCVSHHKYLFYAKLEFESGDVHAEKQHGTPGCVSVCIQRLGLEACVTPGLCFAFGRVFQNGR</sequence>
<reference evidence="1" key="1">
    <citation type="submission" date="2022-08" db="EMBL/GenBank/DDBJ databases">
        <title>A Global Phylogenomic Analysis of the Shiitake Genus Lentinula.</title>
        <authorList>
            <consortium name="DOE Joint Genome Institute"/>
            <person name="Sierra-Patev S."/>
            <person name="Min B."/>
            <person name="Naranjo-Ortiz M."/>
            <person name="Looney B."/>
            <person name="Konkel Z."/>
            <person name="Slot J.C."/>
            <person name="Sakamoto Y."/>
            <person name="Steenwyk J.L."/>
            <person name="Rokas A."/>
            <person name="Carro J."/>
            <person name="Camarero S."/>
            <person name="Ferreira P."/>
            <person name="Molpeceres G."/>
            <person name="Ruiz-Duenas F.J."/>
            <person name="Serrano A."/>
            <person name="Henrissat B."/>
            <person name="Drula E."/>
            <person name="Hughes K.W."/>
            <person name="Mata J.L."/>
            <person name="Ishikawa N.K."/>
            <person name="Vargas-Isla R."/>
            <person name="Ushijima S."/>
            <person name="Smith C.A."/>
            <person name="Ahrendt S."/>
            <person name="Andreopoulos W."/>
            <person name="He G."/>
            <person name="Labutti K."/>
            <person name="Lipzen A."/>
            <person name="Ng V."/>
            <person name="Riley R."/>
            <person name="Sandor L."/>
            <person name="Barry K."/>
            <person name="Martinez A.T."/>
            <person name="Xiao Y."/>
            <person name="Gibbons J.G."/>
            <person name="Terashima K."/>
            <person name="Grigoriev I.V."/>
            <person name="Hibbett D.S."/>
        </authorList>
    </citation>
    <scope>NUCLEOTIDE SEQUENCE</scope>
    <source>
        <strain evidence="1">RHP3577 ss4</strain>
    </source>
</reference>
<dbReference type="EMBL" id="JANVFT010000005">
    <property type="protein sequence ID" value="KAJ4500592.1"/>
    <property type="molecule type" value="Genomic_DNA"/>
</dbReference>